<dbReference type="Proteomes" id="UP000011138">
    <property type="component" value="Segment"/>
</dbReference>
<keyword evidence="2" id="KW-1185">Reference proteome</keyword>
<reference evidence="1 2" key="1">
    <citation type="journal article" date="2013" name="J. Virol.">
        <title>Insights into head-tailed viruses infecting extremely halophilic archaea.</title>
        <authorList>
            <person name="Pietila M.K."/>
            <person name="Laurinmaki P."/>
            <person name="Russell D.A."/>
            <person name="Ko C.C."/>
            <person name="Jacobs-Sera D."/>
            <person name="Butcher S.J."/>
            <person name="Bamford D.H."/>
            <person name="Hendrix R.W."/>
        </authorList>
    </citation>
    <scope>NUCLEOTIDE SEQUENCE [LARGE SCALE GENOMIC DNA]</scope>
</reference>
<evidence type="ECO:0000313" key="1">
    <source>
        <dbReference type="EMBL" id="AGC34328.1"/>
    </source>
</evidence>
<protein>
    <submittedName>
        <fullName evidence="1">Uncharacterized protein</fullName>
    </submittedName>
</protein>
<name>L7TIW1_9CAUD</name>
<evidence type="ECO:0000313" key="2">
    <source>
        <dbReference type="Proteomes" id="UP000011138"/>
    </source>
</evidence>
<dbReference type="OrthoDB" id="33107at10239"/>
<dbReference type="EMBL" id="KC117376">
    <property type="protein sequence ID" value="AGC34328.1"/>
    <property type="molecule type" value="Genomic_DNA"/>
</dbReference>
<dbReference type="RefSeq" id="YP_007379138.1">
    <property type="nucleotide sequence ID" value="NC_020159.1"/>
</dbReference>
<gene>
    <name evidence="1" type="primary">59</name>
    <name evidence="1" type="ORF">HSTV2_59</name>
</gene>
<dbReference type="KEGG" id="vg:14477197"/>
<dbReference type="GeneID" id="14477197"/>
<proteinExistence type="predicted"/>
<organism evidence="1 2">
    <name type="scientific">Halorubrum sodomense tailed virus 2</name>
    <dbReference type="NCBI Taxonomy" id="1262527"/>
    <lineage>
        <taxon>Viruses</taxon>
        <taxon>Duplodnaviria</taxon>
        <taxon>Heunggongvirae</taxon>
        <taxon>Uroviricota</taxon>
        <taxon>Caudoviricetes</taxon>
        <taxon>Thumleimavirales</taxon>
        <taxon>Hafunaviridae</taxon>
        <taxon>Mincapvirus</taxon>
        <taxon>Mincapvirus eilatense</taxon>
        <taxon>Mincapvirus HSTV2</taxon>
    </lineage>
</organism>
<sequence>MSQAPSPNPNEDLSLEELAEDEISEVLTSTEIDTPDGETATLAEVAADLVVGHEEIESYKNGALAYSQYLDEAIIEHEVAGNDDVVQILQELKRTAFGIYLRIKRGDDELLGDRDGKYSGYYDDEA</sequence>
<accession>L7TIW1</accession>